<dbReference type="InterPro" id="IPR050695">
    <property type="entry name" value="N-acetylmuramoyl_amidase_3"/>
</dbReference>
<dbReference type="CDD" id="cd02696">
    <property type="entry name" value="MurNAc-LAA"/>
    <property type="match status" value="1"/>
</dbReference>
<reference evidence="3" key="2">
    <citation type="journal article" date="2021" name="Genome Biol. Evol.">
        <title>Developing a high-quality reference genome for a parasitic bivalve with doubly uniparental inheritance (Bivalvia: Unionida).</title>
        <authorList>
            <person name="Smith C.H."/>
        </authorList>
    </citation>
    <scope>NUCLEOTIDE SEQUENCE</scope>
    <source>
        <strain evidence="3">CHS0354</strain>
        <tissue evidence="3">Mantle</tissue>
    </source>
</reference>
<evidence type="ECO:0000313" key="4">
    <source>
        <dbReference type="Proteomes" id="UP001195483"/>
    </source>
</evidence>
<dbReference type="AlphaFoldDB" id="A0AAE0RZ05"/>
<evidence type="ECO:0000313" key="3">
    <source>
        <dbReference type="EMBL" id="KAK3582204.1"/>
    </source>
</evidence>
<feature type="domain" description="MurNAc-LAA" evidence="2">
    <location>
        <begin position="233"/>
        <end position="388"/>
    </location>
</feature>
<keyword evidence="1" id="KW-0378">Hydrolase</keyword>
<dbReference type="EMBL" id="JAEAOA010001427">
    <property type="protein sequence ID" value="KAK3582204.1"/>
    <property type="molecule type" value="Genomic_DNA"/>
</dbReference>
<organism evidence="3 4">
    <name type="scientific">Potamilus streckersoni</name>
    <dbReference type="NCBI Taxonomy" id="2493646"/>
    <lineage>
        <taxon>Eukaryota</taxon>
        <taxon>Metazoa</taxon>
        <taxon>Spiralia</taxon>
        <taxon>Lophotrochozoa</taxon>
        <taxon>Mollusca</taxon>
        <taxon>Bivalvia</taxon>
        <taxon>Autobranchia</taxon>
        <taxon>Heteroconchia</taxon>
        <taxon>Palaeoheterodonta</taxon>
        <taxon>Unionida</taxon>
        <taxon>Unionoidea</taxon>
        <taxon>Unionidae</taxon>
        <taxon>Ambleminae</taxon>
        <taxon>Lampsilini</taxon>
        <taxon>Potamilus</taxon>
    </lineage>
</organism>
<dbReference type="PANTHER" id="PTHR30404:SF0">
    <property type="entry name" value="N-ACETYLMURAMOYL-L-ALANINE AMIDASE AMIC"/>
    <property type="match status" value="1"/>
</dbReference>
<proteinExistence type="predicted"/>
<dbReference type="GO" id="GO:0009253">
    <property type="term" value="P:peptidoglycan catabolic process"/>
    <property type="evidence" value="ECO:0007669"/>
    <property type="project" value="InterPro"/>
</dbReference>
<dbReference type="GO" id="GO:0008745">
    <property type="term" value="F:N-acetylmuramoyl-L-alanine amidase activity"/>
    <property type="evidence" value="ECO:0007669"/>
    <property type="project" value="InterPro"/>
</dbReference>
<keyword evidence="4" id="KW-1185">Reference proteome</keyword>
<gene>
    <name evidence="3" type="ORF">CHS0354_023740</name>
</gene>
<protein>
    <recommendedName>
        <fullName evidence="2">MurNAc-LAA domain-containing protein</fullName>
    </recommendedName>
</protein>
<evidence type="ECO:0000259" key="2">
    <source>
        <dbReference type="SMART" id="SM00646"/>
    </source>
</evidence>
<dbReference type="PANTHER" id="PTHR30404">
    <property type="entry name" value="N-ACETYLMURAMOYL-L-ALANINE AMIDASE"/>
    <property type="match status" value="1"/>
</dbReference>
<dbReference type="SUPFAM" id="SSF53187">
    <property type="entry name" value="Zn-dependent exopeptidases"/>
    <property type="match status" value="1"/>
</dbReference>
<reference evidence="3" key="1">
    <citation type="journal article" date="2021" name="Genome Biol. Evol.">
        <title>A High-Quality Reference Genome for a Parasitic Bivalve with Doubly Uniparental Inheritance (Bivalvia: Unionida).</title>
        <authorList>
            <person name="Smith C.H."/>
        </authorList>
    </citation>
    <scope>NUCLEOTIDE SEQUENCE</scope>
    <source>
        <strain evidence="3">CHS0354</strain>
    </source>
</reference>
<dbReference type="Proteomes" id="UP001195483">
    <property type="component" value="Unassembled WGS sequence"/>
</dbReference>
<dbReference type="FunFam" id="3.40.630.40:FF:000005">
    <property type="entry name" value="N-acetylmuramoyl-L-alanine amidase (AmiA)"/>
    <property type="match status" value="1"/>
</dbReference>
<dbReference type="Gene3D" id="3.40.630.40">
    <property type="entry name" value="Zn-dependent exopeptidases"/>
    <property type="match status" value="1"/>
</dbReference>
<name>A0AAE0RZ05_9BIVA</name>
<evidence type="ECO:0000256" key="1">
    <source>
        <dbReference type="ARBA" id="ARBA00022801"/>
    </source>
</evidence>
<sequence>MEVQGTYSEELNLIKLSFAKTTPDLPPTMQLNQLIDYKVETKANGVLIDFNFSRDSPKFEYIKSNKESTSYLTIAQSSLTDELLFSKTFKKSYPIKSIQPILLPQSIIQFTIEFNTKEFKILSSSATLSKPNQIRIQVNFKSDIKSIYESEQRASQTQHLVDERQKWNLDVITLDAGHGGKDPGANGSTGLLEKNVSLAISLKLAQILKEQFPHIKIIFTRDTDKFVPLDERGKIANEHQSKLFISLHCNASSNISAYGVEVYLLGLHKTEAALAIAERENSVINAEVDFKTRYESYTEENLITLTMAQNAFITQSHSLAELVHSEITFNTGQQPRGVRQAGFMVLWTPSMPSILVETGYITNKDEEKFLASEEGQNKIAQSIANAIAKYKNKYEAQ</sequence>
<dbReference type="Pfam" id="PF01520">
    <property type="entry name" value="Amidase_3"/>
    <property type="match status" value="1"/>
</dbReference>
<accession>A0AAE0RZ05</accession>
<reference evidence="3" key="3">
    <citation type="submission" date="2023-05" db="EMBL/GenBank/DDBJ databases">
        <authorList>
            <person name="Smith C.H."/>
        </authorList>
    </citation>
    <scope>NUCLEOTIDE SEQUENCE</scope>
    <source>
        <strain evidence="3">CHS0354</strain>
        <tissue evidence="3">Mantle</tissue>
    </source>
</reference>
<dbReference type="InterPro" id="IPR002508">
    <property type="entry name" value="MurNAc-LAA_cat"/>
</dbReference>
<dbReference type="SMART" id="SM00646">
    <property type="entry name" value="Ami_3"/>
    <property type="match status" value="1"/>
</dbReference>
<comment type="caution">
    <text evidence="3">The sequence shown here is derived from an EMBL/GenBank/DDBJ whole genome shotgun (WGS) entry which is preliminary data.</text>
</comment>